<dbReference type="PANTHER" id="PTHR43489:SF6">
    <property type="entry name" value="HYDROXYPYRUVATE ISOMERASE-RELATED"/>
    <property type="match status" value="1"/>
</dbReference>
<protein>
    <recommendedName>
        <fullName evidence="4">Xylose isomerase-like TIM barrel domain-containing protein</fullName>
    </recommendedName>
</protein>
<dbReference type="InterPro" id="IPR013022">
    <property type="entry name" value="Xyl_isomerase-like_TIM-brl"/>
</dbReference>
<keyword evidence="1 2" id="KW-0413">Isomerase</keyword>
<dbReference type="EMBL" id="QRGO01000001">
    <property type="protein sequence ID" value="RDV03112.1"/>
    <property type="molecule type" value="Genomic_DNA"/>
</dbReference>
<evidence type="ECO:0000259" key="4">
    <source>
        <dbReference type="Pfam" id="PF01261"/>
    </source>
</evidence>
<feature type="active site" description="Proton donor/acceptor" evidence="3">
    <location>
        <position position="238"/>
    </location>
</feature>
<dbReference type="PIRSF" id="PIRSF006241">
    <property type="entry name" value="HyI"/>
    <property type="match status" value="1"/>
</dbReference>
<dbReference type="InterPro" id="IPR026040">
    <property type="entry name" value="HyI-like"/>
</dbReference>
<dbReference type="Pfam" id="PF01261">
    <property type="entry name" value="AP_endonuc_2"/>
    <property type="match status" value="1"/>
</dbReference>
<dbReference type="InterPro" id="IPR050417">
    <property type="entry name" value="Sugar_Epim/Isomerase"/>
</dbReference>
<evidence type="ECO:0000313" key="6">
    <source>
        <dbReference type="Proteomes" id="UP000263993"/>
    </source>
</evidence>
<dbReference type="FunFam" id="3.20.20.150:FF:000007">
    <property type="entry name" value="Hydroxypyruvate isomerase"/>
    <property type="match status" value="1"/>
</dbReference>
<accession>A0A371B6G8</accession>
<proteinExistence type="inferred from homology"/>
<feature type="active site" description="Proton donor/acceptor" evidence="3">
    <location>
        <position position="140"/>
    </location>
</feature>
<evidence type="ECO:0000256" key="3">
    <source>
        <dbReference type="PIRSR" id="PIRSR006241-50"/>
    </source>
</evidence>
<organism evidence="5 6">
    <name type="scientific">Undibacter mobilis</name>
    <dbReference type="NCBI Taxonomy" id="2292256"/>
    <lineage>
        <taxon>Bacteria</taxon>
        <taxon>Pseudomonadati</taxon>
        <taxon>Pseudomonadota</taxon>
        <taxon>Alphaproteobacteria</taxon>
        <taxon>Hyphomicrobiales</taxon>
        <taxon>Nitrobacteraceae</taxon>
        <taxon>Undibacter</taxon>
    </lineage>
</organism>
<comment type="similarity">
    <text evidence="2">Belongs to the hyi family.</text>
</comment>
<dbReference type="GO" id="GO:0008903">
    <property type="term" value="F:hydroxypyruvate isomerase activity"/>
    <property type="evidence" value="ECO:0007669"/>
    <property type="project" value="TreeGrafter"/>
</dbReference>
<dbReference type="PANTHER" id="PTHR43489">
    <property type="entry name" value="ISOMERASE"/>
    <property type="match status" value="1"/>
</dbReference>
<feature type="domain" description="Xylose isomerase-like TIM barrel" evidence="4">
    <location>
        <begin position="21"/>
        <end position="255"/>
    </location>
</feature>
<dbReference type="AlphaFoldDB" id="A0A371B6G8"/>
<evidence type="ECO:0000256" key="1">
    <source>
        <dbReference type="ARBA" id="ARBA00023235"/>
    </source>
</evidence>
<keyword evidence="6" id="KW-1185">Reference proteome</keyword>
<gene>
    <name evidence="5" type="ORF">DXH78_00025</name>
</gene>
<evidence type="ECO:0000313" key="5">
    <source>
        <dbReference type="EMBL" id="RDV03112.1"/>
    </source>
</evidence>
<dbReference type="GO" id="GO:0046487">
    <property type="term" value="P:glyoxylate metabolic process"/>
    <property type="evidence" value="ECO:0007669"/>
    <property type="project" value="TreeGrafter"/>
</dbReference>
<dbReference type="SUPFAM" id="SSF51658">
    <property type="entry name" value="Xylose isomerase-like"/>
    <property type="match status" value="1"/>
</dbReference>
<reference evidence="6" key="1">
    <citation type="submission" date="2018-08" db="EMBL/GenBank/DDBJ databases">
        <authorList>
            <person name="Kim S.-J."/>
            <person name="Jung G.-Y."/>
        </authorList>
    </citation>
    <scope>NUCLEOTIDE SEQUENCE [LARGE SCALE GENOMIC DNA]</scope>
    <source>
        <strain evidence="6">GY_H</strain>
    </source>
</reference>
<dbReference type="RefSeq" id="WP_115515140.1">
    <property type="nucleotide sequence ID" value="NZ_QRGO01000001.1"/>
</dbReference>
<dbReference type="Gene3D" id="3.20.20.150">
    <property type="entry name" value="Divalent-metal-dependent TIM barrel enzymes"/>
    <property type="match status" value="1"/>
</dbReference>
<dbReference type="OrthoDB" id="9786584at2"/>
<name>A0A371B6G8_9BRAD</name>
<evidence type="ECO:0000256" key="2">
    <source>
        <dbReference type="PIRNR" id="PIRNR006241"/>
    </source>
</evidence>
<dbReference type="InterPro" id="IPR036237">
    <property type="entry name" value="Xyl_isomerase-like_sf"/>
</dbReference>
<sequence length="262" mass="29388">MPRFSAHIDYLFKERPLIERIDAAAAAGFTAIEGRFPDGVAAADYRRAAMRNNLKVLGINTPQGREGEFGLGALPGRQDEWRASFAQTLDYVEAVNGLAIHCLAGMVGAGQRCEAEAVFVDNLKRAADQAAAKNIKLYIEPINQRSVPNYFLYQVEHAADIIAKVGSDNVFMQYDFFHVQIVGGDIIERFRTYQPLIAHIQCSQVPVRHEPNEDGEINYPYVFAEIDRLGYPFWVGCEYIPSTPRTEDSLGWIRSYGVVPRQ</sequence>
<comment type="caution">
    <text evidence="5">The sequence shown here is derived from an EMBL/GenBank/DDBJ whole genome shotgun (WGS) entry which is preliminary data.</text>
</comment>
<dbReference type="Proteomes" id="UP000263993">
    <property type="component" value="Unassembled WGS sequence"/>
</dbReference>